<evidence type="ECO:0000313" key="2">
    <source>
        <dbReference type="Proteomes" id="UP000095283"/>
    </source>
</evidence>
<evidence type="ECO:0000313" key="3">
    <source>
        <dbReference type="WBParaSite" id="Hba_17352"/>
    </source>
</evidence>
<protein>
    <submittedName>
        <fullName evidence="3">Coiled-coil domain-containing protein 63</fullName>
    </submittedName>
</protein>
<keyword evidence="2" id="KW-1185">Reference proteome</keyword>
<dbReference type="Proteomes" id="UP000095283">
    <property type="component" value="Unplaced"/>
</dbReference>
<reference evidence="3" key="1">
    <citation type="submission" date="2016-11" db="UniProtKB">
        <authorList>
            <consortium name="WormBaseParasite"/>
        </authorList>
    </citation>
    <scope>IDENTIFICATION</scope>
</reference>
<accession>A0A1I7XIN1</accession>
<feature type="coiled-coil region" evidence="1">
    <location>
        <begin position="92"/>
        <end position="151"/>
    </location>
</feature>
<feature type="coiled-coil region" evidence="1">
    <location>
        <begin position="201"/>
        <end position="228"/>
    </location>
</feature>
<sequence>MNLSQTELLSEMESLHGQIDHLSKEIIRSPERVLAELDEQRKIILRTKENCNVERRRIMDIMDKIQLSQQVSKAIDQLWEDVQALLQFKNQLDMRQVEAADYERAADEAERKLKQLTESVKVAEQNSLDAINNHKRAKEMHEARRQQLSKRCEDLNWYIRLINNLIFFASLFPSNLANLTMQGKDIRDEGRILQKELVAVKNKKGDALRKAKAECKNLTDRFKLLAEKHREERSLYNSAVKKFNIVLSSIESGMELDELTVANLSQTFHKMEADHC</sequence>
<dbReference type="AlphaFoldDB" id="A0A1I7XIN1"/>
<proteinExistence type="predicted"/>
<keyword evidence="1" id="KW-0175">Coiled coil</keyword>
<name>A0A1I7XIN1_HETBA</name>
<evidence type="ECO:0000256" key="1">
    <source>
        <dbReference type="SAM" id="Coils"/>
    </source>
</evidence>
<dbReference type="WBParaSite" id="Hba_17352">
    <property type="protein sequence ID" value="Hba_17352"/>
    <property type="gene ID" value="Hba_17352"/>
</dbReference>
<organism evidence="2 3">
    <name type="scientific">Heterorhabditis bacteriophora</name>
    <name type="common">Entomopathogenic nematode worm</name>
    <dbReference type="NCBI Taxonomy" id="37862"/>
    <lineage>
        <taxon>Eukaryota</taxon>
        <taxon>Metazoa</taxon>
        <taxon>Ecdysozoa</taxon>
        <taxon>Nematoda</taxon>
        <taxon>Chromadorea</taxon>
        <taxon>Rhabditida</taxon>
        <taxon>Rhabditina</taxon>
        <taxon>Rhabditomorpha</taxon>
        <taxon>Strongyloidea</taxon>
        <taxon>Heterorhabditidae</taxon>
        <taxon>Heterorhabditis</taxon>
    </lineage>
</organism>